<protein>
    <recommendedName>
        <fullName evidence="12">Odorant receptor</fullName>
    </recommendedName>
</protein>
<keyword evidence="5 9" id="KW-1133">Transmembrane helix</keyword>
<dbReference type="Proteomes" id="UP000600918">
    <property type="component" value="Unassembled WGS sequence"/>
</dbReference>
<dbReference type="GO" id="GO:0016020">
    <property type="term" value="C:membrane"/>
    <property type="evidence" value="ECO:0007669"/>
    <property type="project" value="UniProtKB-SubCell"/>
</dbReference>
<feature type="transmembrane region" description="Helical" evidence="9">
    <location>
        <begin position="316"/>
        <end position="335"/>
    </location>
</feature>
<organism evidence="10 11">
    <name type="scientific">Vespula pensylvanica</name>
    <name type="common">Western yellow jacket</name>
    <name type="synonym">Wasp</name>
    <dbReference type="NCBI Taxonomy" id="30213"/>
    <lineage>
        <taxon>Eukaryota</taxon>
        <taxon>Metazoa</taxon>
        <taxon>Ecdysozoa</taxon>
        <taxon>Arthropoda</taxon>
        <taxon>Hexapoda</taxon>
        <taxon>Insecta</taxon>
        <taxon>Pterygota</taxon>
        <taxon>Neoptera</taxon>
        <taxon>Endopterygota</taxon>
        <taxon>Hymenoptera</taxon>
        <taxon>Apocrita</taxon>
        <taxon>Aculeata</taxon>
        <taxon>Vespoidea</taxon>
        <taxon>Vespidae</taxon>
        <taxon>Vespinae</taxon>
        <taxon>Vespula</taxon>
    </lineage>
</organism>
<comment type="caution">
    <text evidence="10">The sequence shown here is derived from an EMBL/GenBank/DDBJ whole genome shotgun (WGS) entry which is preliminary data.</text>
</comment>
<sequence length="640" mass="74385">MDHEEEFLNNFFTQVTQLCSDKAKELVEKERESCRQTQMGPWGMLLMTLPQIAFTERSYADLGFLHTKNKGFLRKDNSLKTVYESLKSDLRRLEEMTRGTNAIGAIVAEVSSQLYQFIVARIQLIDFYEKMHSMSINNKVMKYQELLQSINTIVQTHSLSCSHLALTAIKTTLTLECEILVQLTEAHIEIQHWRFLPTLMALFGAQTRMSAWERTLQSKESWKLGFGATFLKANQQPALYQWKNMKSSDFYRKSDYKEYYKLLQFFMRICGLWPYQSFFAKYFFITMTIFLSEGILVGQLIEVIQIRSDLNEVIDCIPNLLISIIVGIEFIGLLFNSEKLKKCIDRIAEDWQDLSSNAEIKLLKAFTVQGQKLAFVYLFHASFTGFMFLLQPIVLSFNSDNSTNIISTIPFRVRYGIDIEKYYYEILFHCYVSVFSHLIILSSINLIYISFIQHACGLFSVIGYQLEHIGNEERLDVDLNIKRVDDNNYYIALNCLRKHIKVIEFSEFIDGSFSVSYLFNLGLFVLILAVSGTQVLMHTDQINEAVRYGSLFISILIQIFWQCWQAQRLLNCSNMPYEGVNQGHWYYTSTRCKKILTLIMIRSSKPCEITAMNLMTFSIETFSSLLRTAMSYFTVLQSIH</sequence>
<name>A0A834UBH1_VESPE</name>
<evidence type="ECO:0000256" key="8">
    <source>
        <dbReference type="ARBA" id="ARBA00023224"/>
    </source>
</evidence>
<reference evidence="10" key="1">
    <citation type="journal article" date="2020" name="G3 (Bethesda)">
        <title>High-Quality Assemblies for Three Invasive Social Wasps from the &lt;i&gt;Vespula&lt;/i&gt; Genus.</title>
        <authorList>
            <person name="Harrop T.W.R."/>
            <person name="Guhlin J."/>
            <person name="McLaughlin G.M."/>
            <person name="Permina E."/>
            <person name="Stockwell P."/>
            <person name="Gilligan J."/>
            <person name="Le Lec M.F."/>
            <person name="Gruber M.A.M."/>
            <person name="Quinn O."/>
            <person name="Lovegrove M."/>
            <person name="Duncan E.J."/>
            <person name="Remnant E.J."/>
            <person name="Van Eeckhoven J."/>
            <person name="Graham B."/>
            <person name="Knapp R.A."/>
            <person name="Langford K.W."/>
            <person name="Kronenberg Z."/>
            <person name="Press M.O."/>
            <person name="Eacker S.M."/>
            <person name="Wilson-Rankin E.E."/>
            <person name="Purcell J."/>
            <person name="Lester P.J."/>
            <person name="Dearden P.K."/>
        </authorList>
    </citation>
    <scope>NUCLEOTIDE SEQUENCE</scope>
    <source>
        <strain evidence="10">Volc-1</strain>
    </source>
</reference>
<dbReference type="GO" id="GO:1904262">
    <property type="term" value="P:negative regulation of TORC1 signaling"/>
    <property type="evidence" value="ECO:0007669"/>
    <property type="project" value="TreeGrafter"/>
</dbReference>
<evidence type="ECO:0000256" key="5">
    <source>
        <dbReference type="ARBA" id="ARBA00022989"/>
    </source>
</evidence>
<feature type="transmembrane region" description="Helical" evidence="9">
    <location>
        <begin position="374"/>
        <end position="397"/>
    </location>
</feature>
<feature type="transmembrane region" description="Helical" evidence="9">
    <location>
        <begin position="282"/>
        <end position="304"/>
    </location>
</feature>
<evidence type="ECO:0000256" key="9">
    <source>
        <dbReference type="SAM" id="Phobius"/>
    </source>
</evidence>
<keyword evidence="2" id="KW-0716">Sensory transduction</keyword>
<dbReference type="Gene3D" id="1.10.3450.30">
    <property type="match status" value="1"/>
</dbReference>
<keyword evidence="3 9" id="KW-0812">Transmembrane</keyword>
<dbReference type="EMBL" id="JACSDY010000005">
    <property type="protein sequence ID" value="KAF7427682.1"/>
    <property type="molecule type" value="Genomic_DNA"/>
</dbReference>
<dbReference type="Pfam" id="PF02949">
    <property type="entry name" value="7tm_6"/>
    <property type="match status" value="1"/>
</dbReference>
<evidence type="ECO:0000256" key="1">
    <source>
        <dbReference type="ARBA" id="ARBA00004141"/>
    </source>
</evidence>
<evidence type="ECO:0008006" key="12">
    <source>
        <dbReference type="Google" id="ProtNLM"/>
    </source>
</evidence>
<gene>
    <name evidence="10" type="ORF">H0235_007376</name>
</gene>
<dbReference type="Pfam" id="PF09404">
    <property type="entry name" value="C12orf66_like"/>
    <property type="match status" value="1"/>
</dbReference>
<keyword evidence="11" id="KW-1185">Reference proteome</keyword>
<dbReference type="GO" id="GO:0042149">
    <property type="term" value="P:cellular response to glucose starvation"/>
    <property type="evidence" value="ECO:0007669"/>
    <property type="project" value="TreeGrafter"/>
</dbReference>
<keyword evidence="8" id="KW-0807">Transducer</keyword>
<evidence type="ECO:0000256" key="3">
    <source>
        <dbReference type="ARBA" id="ARBA00022692"/>
    </source>
</evidence>
<dbReference type="InterPro" id="IPR038060">
    <property type="entry name" value="C12orf66-like_central_sf"/>
</dbReference>
<evidence type="ECO:0000256" key="6">
    <source>
        <dbReference type="ARBA" id="ARBA00023136"/>
    </source>
</evidence>
<dbReference type="GO" id="GO:0005549">
    <property type="term" value="F:odorant binding"/>
    <property type="evidence" value="ECO:0007669"/>
    <property type="project" value="InterPro"/>
</dbReference>
<feature type="transmembrane region" description="Helical" evidence="9">
    <location>
        <begin position="545"/>
        <end position="564"/>
    </location>
</feature>
<dbReference type="InterPro" id="IPR004117">
    <property type="entry name" value="7tm6_olfct_rcpt"/>
</dbReference>
<evidence type="ECO:0000313" key="11">
    <source>
        <dbReference type="Proteomes" id="UP000600918"/>
    </source>
</evidence>
<evidence type="ECO:0000256" key="4">
    <source>
        <dbReference type="ARBA" id="ARBA00022725"/>
    </source>
</evidence>
<keyword evidence="6 9" id="KW-0472">Membrane</keyword>
<evidence type="ECO:0000256" key="7">
    <source>
        <dbReference type="ARBA" id="ARBA00023170"/>
    </source>
</evidence>
<dbReference type="InterPro" id="IPR018544">
    <property type="entry name" value="KICS_2"/>
</dbReference>
<dbReference type="AlphaFoldDB" id="A0A834UBH1"/>
<dbReference type="GO" id="GO:0061462">
    <property type="term" value="P:protein localization to lysosome"/>
    <property type="evidence" value="ECO:0007669"/>
    <property type="project" value="TreeGrafter"/>
</dbReference>
<feature type="transmembrane region" description="Helical" evidence="9">
    <location>
        <begin position="517"/>
        <end position="539"/>
    </location>
</feature>
<evidence type="ECO:0000256" key="2">
    <source>
        <dbReference type="ARBA" id="ARBA00022606"/>
    </source>
</evidence>
<accession>A0A834UBH1</accession>
<keyword evidence="4" id="KW-0552">Olfaction</keyword>
<dbReference type="GO" id="GO:0004984">
    <property type="term" value="F:olfactory receptor activity"/>
    <property type="evidence" value="ECO:0007669"/>
    <property type="project" value="InterPro"/>
</dbReference>
<dbReference type="PANTHER" id="PTHR31581:SF1">
    <property type="entry name" value="KICSTOR SUBUNIT 2"/>
    <property type="match status" value="1"/>
</dbReference>
<dbReference type="PANTHER" id="PTHR31581">
    <property type="entry name" value="KICSTOR COMPLEX PROTEIN C12ORF66"/>
    <property type="match status" value="1"/>
</dbReference>
<dbReference type="GO" id="GO:0007165">
    <property type="term" value="P:signal transduction"/>
    <property type="evidence" value="ECO:0007669"/>
    <property type="project" value="UniProtKB-KW"/>
</dbReference>
<proteinExistence type="predicted"/>
<dbReference type="SUPFAM" id="SSF158548">
    <property type="entry name" value="FLJ32549 domain-like"/>
    <property type="match status" value="1"/>
</dbReference>
<keyword evidence="7" id="KW-0675">Receptor</keyword>
<dbReference type="GO" id="GO:0034198">
    <property type="term" value="P:cellular response to amino acid starvation"/>
    <property type="evidence" value="ECO:0007669"/>
    <property type="project" value="TreeGrafter"/>
</dbReference>
<comment type="subcellular location">
    <subcellularLocation>
        <location evidence="1">Membrane</location>
        <topology evidence="1">Multi-pass membrane protein</topology>
    </subcellularLocation>
</comment>
<evidence type="ECO:0000313" key="10">
    <source>
        <dbReference type="EMBL" id="KAF7427682.1"/>
    </source>
</evidence>